<protein>
    <submittedName>
        <fullName evidence="1">Uncharacterized protein</fullName>
    </submittedName>
</protein>
<keyword evidence="2" id="KW-1185">Reference proteome</keyword>
<proteinExistence type="predicted"/>
<evidence type="ECO:0000313" key="1">
    <source>
        <dbReference type="EMBL" id="BDL43493.1"/>
    </source>
</evidence>
<reference evidence="1" key="1">
    <citation type="submission" date="2022-06" db="EMBL/GenBank/DDBJ databases">
        <title>Akkermansia biwalacus sp. nov., an anaerobic mucin-degrading bacterium isolated from human intestine.</title>
        <authorList>
            <person name="Kobayashi Y."/>
            <person name="Inoue S."/>
            <person name="Kawahara T."/>
            <person name="Kohda N."/>
        </authorList>
    </citation>
    <scope>NUCLEOTIDE SEQUENCE</scope>
    <source>
        <strain evidence="1">WON2089</strain>
    </source>
</reference>
<gene>
    <name evidence="1" type="ORF">Abiwalacus_10670</name>
</gene>
<sequence>MYLMRSKKSNEGNGYISLDGKFMNEQGKEKAPNDGECKEVAAYTFGELTVCGISRSHDLQGG</sequence>
<dbReference type="EMBL" id="AP025943">
    <property type="protein sequence ID" value="BDL43493.1"/>
    <property type="molecule type" value="Genomic_DNA"/>
</dbReference>
<dbReference type="Proteomes" id="UP001062263">
    <property type="component" value="Chromosome"/>
</dbReference>
<name>A0ABM7ZFN3_9BACT</name>
<organism evidence="1 2">
    <name type="scientific">Akkermansia biwaensis</name>
    <dbReference type="NCBI Taxonomy" id="2946555"/>
    <lineage>
        <taxon>Bacteria</taxon>
        <taxon>Pseudomonadati</taxon>
        <taxon>Verrucomicrobiota</taxon>
        <taxon>Verrucomicrobiia</taxon>
        <taxon>Verrucomicrobiales</taxon>
        <taxon>Akkermansiaceae</taxon>
        <taxon>Akkermansia</taxon>
    </lineage>
</organism>
<evidence type="ECO:0000313" key="2">
    <source>
        <dbReference type="Proteomes" id="UP001062263"/>
    </source>
</evidence>
<accession>A0ABM7ZFN3</accession>